<feature type="domain" description="CoA carboxyltransferase C-terminal" evidence="4">
    <location>
        <begin position="334"/>
        <end position="581"/>
    </location>
</feature>
<protein>
    <submittedName>
        <fullName evidence="5">Propionyl-CoA carboxylase carboxyltransferase subunit</fullName>
        <ecNumber evidence="5">6.4.1.3</ecNumber>
    </submittedName>
</protein>
<dbReference type="AlphaFoldDB" id="E6SIX6"/>
<evidence type="ECO:0000256" key="2">
    <source>
        <dbReference type="SAM" id="MobiDB-lite"/>
    </source>
</evidence>
<name>E6SIX6_THEM7</name>
<feature type="region of interest" description="Disordered" evidence="2">
    <location>
        <begin position="1"/>
        <end position="71"/>
    </location>
</feature>
<dbReference type="KEGG" id="tmr:Tmar_0857"/>
<keyword evidence="5" id="KW-0436">Ligase</keyword>
<dbReference type="InterPro" id="IPR011763">
    <property type="entry name" value="COA_CT_C"/>
</dbReference>
<dbReference type="PANTHER" id="PTHR43842:SF2">
    <property type="entry name" value="PROPIONYL-COA CARBOXYLASE BETA CHAIN, MITOCHONDRIAL"/>
    <property type="match status" value="1"/>
</dbReference>
<dbReference type="InterPro" id="IPR051047">
    <property type="entry name" value="AccD/PCCB"/>
</dbReference>
<feature type="domain" description="CoA carboxyltransferase N-terminal" evidence="3">
    <location>
        <begin position="74"/>
        <end position="330"/>
    </location>
</feature>
<reference evidence="6" key="2">
    <citation type="journal article" date="2010" name="Stand. Genomic Sci.">
        <title>Complete genome sequence of Thermaerobacter marianensis type strain (7p75aT).</title>
        <authorList>
            <person name="Han C."/>
            <person name="Gu W."/>
            <person name="Zhang X."/>
            <person name="Lapidus A."/>
            <person name="Nolan M."/>
            <person name="Copeland A."/>
            <person name="Lucas S."/>
            <person name="Glavina Del Rio T."/>
            <person name="Tice H."/>
            <person name="Cheng J."/>
            <person name="Tapia R."/>
            <person name="Goodwin L."/>
            <person name="Pitluck S."/>
            <person name="Pagani I."/>
            <person name="Ivanova N."/>
            <person name="Mavromatis K."/>
            <person name="Mikhailova N."/>
            <person name="Pati A."/>
            <person name="Chen A."/>
            <person name="Palaniappan K."/>
            <person name="Land M."/>
            <person name="Hauser L."/>
            <person name="Chang Y."/>
            <person name="Jeffries C."/>
            <person name="Schneider S."/>
            <person name="Rohde M."/>
            <person name="Goker M."/>
            <person name="Pukall R."/>
            <person name="Woyke T."/>
            <person name="Bristow J."/>
            <person name="Eisen J."/>
            <person name="Markowitz V."/>
            <person name="Hugenholtz P."/>
            <person name="Kyrpides N."/>
            <person name="Klenk H."/>
            <person name="Detter J."/>
        </authorList>
    </citation>
    <scope>NUCLEOTIDE SEQUENCE [LARGE SCALE GENOMIC DNA]</scope>
    <source>
        <strain evidence="6">ATCC 700841 / DSM 12885 / JCM 10246 / 7p75a</strain>
    </source>
</reference>
<evidence type="ECO:0000313" key="6">
    <source>
        <dbReference type="Proteomes" id="UP000008915"/>
    </source>
</evidence>
<dbReference type="GO" id="GO:0009317">
    <property type="term" value="C:acetyl-CoA carboxylase complex"/>
    <property type="evidence" value="ECO:0007669"/>
    <property type="project" value="TreeGrafter"/>
</dbReference>
<dbReference type="Proteomes" id="UP000008915">
    <property type="component" value="Chromosome"/>
</dbReference>
<dbReference type="RefSeq" id="WP_013495276.1">
    <property type="nucleotide sequence ID" value="NC_014831.1"/>
</dbReference>
<reference evidence="5 6" key="1">
    <citation type="journal article" date="2010" name="Stand. Genomic Sci.">
        <title>Complete genome sequence of Thermaerobacter marianensis type strain (7p75a).</title>
        <authorList>
            <person name="Han C."/>
            <person name="Gu W."/>
            <person name="Zhang X."/>
            <person name="Lapidus A."/>
            <person name="Nolan M."/>
            <person name="Copeland A."/>
            <person name="Lucas S."/>
            <person name="Del Rio T.G."/>
            <person name="Tice H."/>
            <person name="Cheng J.F."/>
            <person name="Tapia R."/>
            <person name="Goodwin L."/>
            <person name="Pitluck S."/>
            <person name="Pagani I."/>
            <person name="Ivanova N."/>
            <person name="Mavromatis K."/>
            <person name="Mikhailova N."/>
            <person name="Pati A."/>
            <person name="Chen A."/>
            <person name="Palaniappan K."/>
            <person name="Land M."/>
            <person name="Hauser L."/>
            <person name="Chang Y.J."/>
            <person name="Jeffries C.D."/>
            <person name="Schneider S."/>
            <person name="Rohde M."/>
            <person name="Goker M."/>
            <person name="Pukall R."/>
            <person name="Woyke T."/>
            <person name="Bristow J."/>
            <person name="Eisen J.A."/>
            <person name="Markowitz V."/>
            <person name="Hugenholtz P."/>
            <person name="Kyrpides N.C."/>
            <person name="Klenk H.P."/>
            <person name="Detter J.C."/>
        </authorList>
    </citation>
    <scope>NUCLEOTIDE SEQUENCE [LARGE SCALE GENOMIC DNA]</scope>
    <source>
        <strain evidence="6">ATCC 700841 / DSM 12885 / JCM 10246 / 7p75a</strain>
    </source>
</reference>
<proteinExistence type="inferred from homology"/>
<organism evidence="5 6">
    <name type="scientific">Thermaerobacter marianensis (strain ATCC 700841 / DSM 12885 / JCM 10246 / 7p75a)</name>
    <dbReference type="NCBI Taxonomy" id="644966"/>
    <lineage>
        <taxon>Bacteria</taxon>
        <taxon>Bacillati</taxon>
        <taxon>Bacillota</taxon>
        <taxon>Clostridia</taxon>
        <taxon>Eubacteriales</taxon>
        <taxon>Clostridiales Family XVII. Incertae Sedis</taxon>
        <taxon>Thermaerobacter</taxon>
    </lineage>
</organism>
<dbReference type="Pfam" id="PF01039">
    <property type="entry name" value="Carboxyl_trans"/>
    <property type="match status" value="1"/>
</dbReference>
<dbReference type="InterPro" id="IPR011762">
    <property type="entry name" value="COA_CT_N"/>
</dbReference>
<dbReference type="PROSITE" id="PS50989">
    <property type="entry name" value="COA_CT_CTER"/>
    <property type="match status" value="1"/>
</dbReference>
<dbReference type="InterPro" id="IPR029045">
    <property type="entry name" value="ClpP/crotonase-like_dom_sf"/>
</dbReference>
<feature type="compositionally biased region" description="Low complexity" evidence="2">
    <location>
        <begin position="12"/>
        <end position="26"/>
    </location>
</feature>
<dbReference type="Gene3D" id="3.90.226.10">
    <property type="entry name" value="2-enoyl-CoA Hydratase, Chain A, domain 1"/>
    <property type="match status" value="2"/>
</dbReference>
<dbReference type="OrthoDB" id="9803706at2"/>
<dbReference type="InterPro" id="IPR034733">
    <property type="entry name" value="AcCoA_carboxyl_beta"/>
</dbReference>
<dbReference type="STRING" id="644966.Tmar_0857"/>
<dbReference type="SUPFAM" id="SSF52096">
    <property type="entry name" value="ClpP/crotonase"/>
    <property type="match status" value="2"/>
</dbReference>
<feature type="compositionally biased region" description="Gly residues" evidence="2">
    <location>
        <begin position="27"/>
        <end position="43"/>
    </location>
</feature>
<feature type="compositionally biased region" description="Low complexity" evidence="2">
    <location>
        <begin position="44"/>
        <end position="71"/>
    </location>
</feature>
<dbReference type="HOGENOM" id="CLU_018822_6_2_9"/>
<dbReference type="FunFam" id="3.90.226.10:FF:000016">
    <property type="entry name" value="Propionyl-CoA carboxylase, beta subunit"/>
    <property type="match status" value="1"/>
</dbReference>
<sequence length="587" mass="61883">MTDFGKGTQDEPAAARAPAGAADPGGIAAGDGDGGPHGPGSTGGVAVDAQAGAGDGDPASRPPAAGTAPVPVPMAEKVAELRARRQRLEQGGGPKRIAQQHEKGKLTARERLALLLDPGSFQELDLFVQHRAREFGMEGKEAPGDGVVTGFGRIDGRLVYVFAQDFTVIGGTLGEMHAAKIVKVMDLALKAGAPLIGINDSGGARIQEGVASLDGFARIFARNTWASGVIPQISVIMGPCAGGAVYSPAITDFVFMVEGTSQMFITGPDVIKTVTGEEISFEELGGAATHTARSGVAHFYARDERECLGLIRHLLGYLPSNNMEDPPFWDTGDPADRAAPELEQAVPTDPNKPYDVRRVIEAVVDRGTFLEVHQRFAQNAVVGLARLAGQVVGVVANQPRVLAGCLDIDSSDKIARFVRFCDAFNIPLVTFVDTPGYLPGRAQEHGGIIRHGAKVLYAYAEATVPKISVVLRKAYGGAYIAMCCRGLGADYAFAWPTAEIAVMGPEGACNIVFRREIAEAEDPAAMRAAKVREYREVFASPYVAAARGYVDDVIEPAATRARLAAALASLAGKREQRPAKKHGNIPL</sequence>
<evidence type="ECO:0000256" key="1">
    <source>
        <dbReference type="ARBA" id="ARBA00006102"/>
    </source>
</evidence>
<comment type="similarity">
    <text evidence="1">Belongs to the AccD/PCCB family.</text>
</comment>
<dbReference type="EMBL" id="CP002344">
    <property type="protein sequence ID" value="ADU50971.1"/>
    <property type="molecule type" value="Genomic_DNA"/>
</dbReference>
<dbReference type="FunFam" id="3.90.226.10:FF:000017">
    <property type="entry name" value="Propionyl-CoA carboxylase subunit beta 5"/>
    <property type="match status" value="1"/>
</dbReference>
<dbReference type="eggNOG" id="COG4799">
    <property type="taxonomic scope" value="Bacteria"/>
</dbReference>
<accession>E6SIX6</accession>
<dbReference type="EC" id="6.4.1.3" evidence="5"/>
<evidence type="ECO:0000259" key="3">
    <source>
        <dbReference type="PROSITE" id="PS50980"/>
    </source>
</evidence>
<gene>
    <name evidence="5" type="ordered locus">Tmar_0857</name>
</gene>
<dbReference type="GO" id="GO:0003989">
    <property type="term" value="F:acetyl-CoA carboxylase activity"/>
    <property type="evidence" value="ECO:0007669"/>
    <property type="project" value="UniProtKB-ARBA"/>
</dbReference>
<evidence type="ECO:0000259" key="4">
    <source>
        <dbReference type="PROSITE" id="PS50989"/>
    </source>
</evidence>
<dbReference type="PROSITE" id="PS50980">
    <property type="entry name" value="COA_CT_NTER"/>
    <property type="match status" value="1"/>
</dbReference>
<dbReference type="GO" id="GO:0004658">
    <property type="term" value="F:propionyl-CoA carboxylase activity"/>
    <property type="evidence" value="ECO:0007669"/>
    <property type="project" value="UniProtKB-EC"/>
</dbReference>
<keyword evidence="6" id="KW-1185">Reference proteome</keyword>
<evidence type="ECO:0000313" key="5">
    <source>
        <dbReference type="EMBL" id="ADU50971.1"/>
    </source>
</evidence>
<dbReference type="GO" id="GO:0015977">
    <property type="term" value="P:carbon fixation"/>
    <property type="evidence" value="ECO:0007669"/>
    <property type="project" value="UniProtKB-ARBA"/>
</dbReference>
<dbReference type="PANTHER" id="PTHR43842">
    <property type="entry name" value="PROPIONYL-COA CARBOXYLASE BETA CHAIN"/>
    <property type="match status" value="1"/>
</dbReference>